<accession>A0A6N4UMY3</accession>
<keyword evidence="7" id="KW-1185">Reference proteome</keyword>
<evidence type="ECO:0000256" key="1">
    <source>
        <dbReference type="ARBA" id="ARBA00005189"/>
    </source>
</evidence>
<dbReference type="Gene3D" id="3.40.630.30">
    <property type="match status" value="1"/>
</dbReference>
<protein>
    <submittedName>
        <fullName evidence="6">Phosphohistidine phosphatase</fullName>
    </submittedName>
</protein>
<dbReference type="GO" id="GO:0016746">
    <property type="term" value="F:acyltransferase activity"/>
    <property type="evidence" value="ECO:0007669"/>
    <property type="project" value="UniProtKB-KW"/>
</dbReference>
<keyword evidence="2" id="KW-0444">Lipid biosynthesis</keyword>
<evidence type="ECO:0000256" key="2">
    <source>
        <dbReference type="ARBA" id="ARBA00022516"/>
    </source>
</evidence>
<keyword evidence="5" id="KW-0012">Acyltransferase</keyword>
<sequence length="316" mass="34530">MFRNRTSTRHTVDAAPPNGCVTVLNMSTSSVLIAADHTDSAAPDAPRYTLLLHPFRASRARAADHELIEAAQRLRHDVFTSEPGFTLTEATDGRDADRFDEHCDHLLVREDRTGELVGCYRMLPPSGAIAAGGLYTATEFDVRGLDVLRPSLVEMGRAVVRTDHRNGAVVLLMWAGILAYLERSGYDYVTGCVSVPVAGNADGPPGTQIRGVRDFVRRRHAAPTEHTVYPYRPVVLDGRRLDDIDPPSRTTVPPLMRGYLRLGAQVCGEPAHDLDFGVGDFPALLDKRRADVRYLKRLRSVSAAADMVDGMAGDAS</sequence>
<evidence type="ECO:0000256" key="4">
    <source>
        <dbReference type="ARBA" id="ARBA00023098"/>
    </source>
</evidence>
<keyword evidence="4" id="KW-0443">Lipid metabolism</keyword>
<dbReference type="AlphaFoldDB" id="A0A6N4UMY3"/>
<dbReference type="Proteomes" id="UP000466906">
    <property type="component" value="Chromosome"/>
</dbReference>
<dbReference type="SUPFAM" id="SSF55729">
    <property type="entry name" value="Acyl-CoA N-acyltransferases (Nat)"/>
    <property type="match status" value="1"/>
</dbReference>
<dbReference type="PANTHER" id="PTHR37323">
    <property type="entry name" value="GCN5-RELATED N-ACETYLTRANSFERASE"/>
    <property type="match status" value="1"/>
</dbReference>
<evidence type="ECO:0000256" key="3">
    <source>
        <dbReference type="ARBA" id="ARBA00022679"/>
    </source>
</evidence>
<name>A0A6N4UMY3_9MYCO</name>
<dbReference type="PANTHER" id="PTHR37323:SF1">
    <property type="entry name" value="L-ORNITHINE N(ALPHA)-ACYLTRANSFERASE"/>
    <property type="match status" value="1"/>
</dbReference>
<dbReference type="EMBL" id="AP022565">
    <property type="protein sequence ID" value="BBX26476.1"/>
    <property type="molecule type" value="Genomic_DNA"/>
</dbReference>
<proteinExistence type="predicted"/>
<organism evidence="6 7">
    <name type="scientific">Mycolicibacterium alvei</name>
    <dbReference type="NCBI Taxonomy" id="67081"/>
    <lineage>
        <taxon>Bacteria</taxon>
        <taxon>Bacillati</taxon>
        <taxon>Actinomycetota</taxon>
        <taxon>Actinomycetes</taxon>
        <taxon>Mycobacteriales</taxon>
        <taxon>Mycobacteriaceae</taxon>
        <taxon>Mycolicibacterium</taxon>
    </lineage>
</organism>
<evidence type="ECO:0000313" key="6">
    <source>
        <dbReference type="EMBL" id="BBX26476.1"/>
    </source>
</evidence>
<evidence type="ECO:0000313" key="7">
    <source>
        <dbReference type="Proteomes" id="UP000466906"/>
    </source>
</evidence>
<reference evidence="6 7" key="1">
    <citation type="journal article" date="2019" name="Emerg. Microbes Infect.">
        <title>Comprehensive subspecies identification of 175 nontuberculous mycobacteria species based on 7547 genomic profiles.</title>
        <authorList>
            <person name="Matsumoto Y."/>
            <person name="Kinjo T."/>
            <person name="Motooka D."/>
            <person name="Nabeya D."/>
            <person name="Jung N."/>
            <person name="Uechi K."/>
            <person name="Horii T."/>
            <person name="Iida T."/>
            <person name="Fujita J."/>
            <person name="Nakamura S."/>
        </authorList>
    </citation>
    <scope>NUCLEOTIDE SEQUENCE [LARGE SCALE GENOMIC DNA]</scope>
    <source>
        <strain evidence="6 7">JCM 12272</strain>
    </source>
</reference>
<dbReference type="Pfam" id="PF13444">
    <property type="entry name" value="Acetyltransf_5"/>
    <property type="match status" value="1"/>
</dbReference>
<dbReference type="GO" id="GO:0006629">
    <property type="term" value="P:lipid metabolic process"/>
    <property type="evidence" value="ECO:0007669"/>
    <property type="project" value="UniProtKB-KW"/>
</dbReference>
<dbReference type="InterPro" id="IPR052351">
    <property type="entry name" value="Ornithine_N-alpha-AT"/>
</dbReference>
<keyword evidence="3" id="KW-0808">Transferase</keyword>
<gene>
    <name evidence="6" type="ORF">MALV_16010</name>
</gene>
<dbReference type="InterPro" id="IPR016181">
    <property type="entry name" value="Acyl_CoA_acyltransferase"/>
</dbReference>
<evidence type="ECO:0000256" key="5">
    <source>
        <dbReference type="ARBA" id="ARBA00023315"/>
    </source>
</evidence>
<dbReference type="KEGG" id="malv:MALV_16010"/>
<comment type="pathway">
    <text evidence="1">Lipid metabolism.</text>
</comment>